<comment type="subcellular location">
    <subcellularLocation>
        <location evidence="1">Secreted</location>
    </subcellularLocation>
</comment>
<gene>
    <name evidence="5" type="ORF">HW555_000621</name>
</gene>
<protein>
    <recommendedName>
        <fullName evidence="4">Single domain-containing protein</fullName>
    </recommendedName>
</protein>
<dbReference type="Pfam" id="PF15430">
    <property type="entry name" value="SVWC"/>
    <property type="match status" value="1"/>
</dbReference>
<keyword evidence="2" id="KW-0964">Secreted</keyword>
<dbReference type="EMBL" id="JACKWZ010000004">
    <property type="protein sequence ID" value="KAF9424228.1"/>
    <property type="molecule type" value="Genomic_DNA"/>
</dbReference>
<name>A0A835GUC3_SPOEX</name>
<keyword evidence="3" id="KW-0472">Membrane</keyword>
<dbReference type="GO" id="GO:0005576">
    <property type="term" value="C:extracellular region"/>
    <property type="evidence" value="ECO:0007669"/>
    <property type="project" value="UniProtKB-SubCell"/>
</dbReference>
<evidence type="ECO:0000256" key="1">
    <source>
        <dbReference type="ARBA" id="ARBA00004613"/>
    </source>
</evidence>
<comment type="caution">
    <text evidence="5">The sequence shown here is derived from an EMBL/GenBank/DDBJ whole genome shotgun (WGS) entry which is preliminary data.</text>
</comment>
<reference evidence="5" key="1">
    <citation type="submission" date="2020-08" db="EMBL/GenBank/DDBJ databases">
        <title>Spodoptera exigua strain:BAW_Kor-Di-RS1 Genome sequencing and assembly.</title>
        <authorList>
            <person name="Kim J."/>
            <person name="Nam H.Y."/>
            <person name="Kwon M."/>
            <person name="Choi J.H."/>
            <person name="Cho S.R."/>
            <person name="Kim G.-H."/>
        </authorList>
    </citation>
    <scope>NUCLEOTIDE SEQUENCE</scope>
    <source>
        <strain evidence="5">BAW_Kor-Di-RS1</strain>
        <tissue evidence="5">Whole-body</tissue>
    </source>
</reference>
<proteinExistence type="predicted"/>
<dbReference type="Proteomes" id="UP000648187">
    <property type="component" value="Unassembled WGS sequence"/>
</dbReference>
<evidence type="ECO:0000313" key="6">
    <source>
        <dbReference type="Proteomes" id="UP000648187"/>
    </source>
</evidence>
<feature type="transmembrane region" description="Helical" evidence="3">
    <location>
        <begin position="35"/>
        <end position="55"/>
    </location>
</feature>
<feature type="domain" description="Single" evidence="4">
    <location>
        <begin position="96"/>
        <end position="165"/>
    </location>
</feature>
<evidence type="ECO:0000256" key="3">
    <source>
        <dbReference type="SAM" id="Phobius"/>
    </source>
</evidence>
<dbReference type="InterPro" id="IPR029277">
    <property type="entry name" value="SVWC_dom"/>
</dbReference>
<dbReference type="SMART" id="SM01318">
    <property type="entry name" value="SVWC"/>
    <property type="match status" value="1"/>
</dbReference>
<evidence type="ECO:0000259" key="4">
    <source>
        <dbReference type="SMART" id="SM01318"/>
    </source>
</evidence>
<evidence type="ECO:0000256" key="2">
    <source>
        <dbReference type="ARBA" id="ARBA00022525"/>
    </source>
</evidence>
<sequence length="175" mass="19851">MSSDFIHLHIYILVLAKAFMRHHSTKFSMRSCACVWPRDITFYVYYFYICVTINMCSLYNFLFVLCITVSIRTVFSAVALQLPEEKPKEMAHLEGCYVLALKRVLPYNTPFSPQDGGACLQFNCRRDNITSIFSCGTLHVGDNGCAIVSGDKYLPYPDCCDRGVCNSINHKSIVT</sequence>
<organism evidence="5 6">
    <name type="scientific">Spodoptera exigua</name>
    <name type="common">Beet armyworm</name>
    <name type="synonym">Noctua fulgens</name>
    <dbReference type="NCBI Taxonomy" id="7107"/>
    <lineage>
        <taxon>Eukaryota</taxon>
        <taxon>Metazoa</taxon>
        <taxon>Ecdysozoa</taxon>
        <taxon>Arthropoda</taxon>
        <taxon>Hexapoda</taxon>
        <taxon>Insecta</taxon>
        <taxon>Pterygota</taxon>
        <taxon>Neoptera</taxon>
        <taxon>Endopterygota</taxon>
        <taxon>Lepidoptera</taxon>
        <taxon>Glossata</taxon>
        <taxon>Ditrysia</taxon>
        <taxon>Noctuoidea</taxon>
        <taxon>Noctuidae</taxon>
        <taxon>Amphipyrinae</taxon>
        <taxon>Spodoptera</taxon>
    </lineage>
</organism>
<keyword evidence="3" id="KW-0812">Transmembrane</keyword>
<keyword evidence="3" id="KW-1133">Transmembrane helix</keyword>
<keyword evidence="6" id="KW-1185">Reference proteome</keyword>
<feature type="transmembrane region" description="Helical" evidence="3">
    <location>
        <begin position="6"/>
        <end position="23"/>
    </location>
</feature>
<accession>A0A835GUC3</accession>
<dbReference type="AlphaFoldDB" id="A0A835GUC3"/>
<evidence type="ECO:0000313" key="5">
    <source>
        <dbReference type="EMBL" id="KAF9424228.1"/>
    </source>
</evidence>